<evidence type="ECO:0000313" key="1">
    <source>
        <dbReference type="EMBL" id="KAJ0977239.1"/>
    </source>
</evidence>
<keyword evidence="2" id="KW-1185">Reference proteome</keyword>
<proteinExistence type="predicted"/>
<dbReference type="Proteomes" id="UP001085076">
    <property type="component" value="Miscellaneous, Linkage group lg03"/>
</dbReference>
<reference evidence="1" key="1">
    <citation type="submission" date="2021-03" db="EMBL/GenBank/DDBJ databases">
        <authorList>
            <person name="Li Z."/>
            <person name="Yang C."/>
        </authorList>
    </citation>
    <scope>NUCLEOTIDE SEQUENCE</scope>
    <source>
        <strain evidence="1">Dzin_1.0</strain>
        <tissue evidence="1">Leaf</tissue>
    </source>
</reference>
<accession>A0A9D5HI22</accession>
<reference evidence="1" key="2">
    <citation type="journal article" date="2022" name="Hortic Res">
        <title>The genome of Dioscorea zingiberensis sheds light on the biosynthesis, origin and evolution of the medicinally important diosgenin saponins.</title>
        <authorList>
            <person name="Li Y."/>
            <person name="Tan C."/>
            <person name="Li Z."/>
            <person name="Guo J."/>
            <person name="Li S."/>
            <person name="Chen X."/>
            <person name="Wang C."/>
            <person name="Dai X."/>
            <person name="Yang H."/>
            <person name="Song W."/>
            <person name="Hou L."/>
            <person name="Xu J."/>
            <person name="Tong Z."/>
            <person name="Xu A."/>
            <person name="Yuan X."/>
            <person name="Wang W."/>
            <person name="Yang Q."/>
            <person name="Chen L."/>
            <person name="Sun Z."/>
            <person name="Wang K."/>
            <person name="Pan B."/>
            <person name="Chen J."/>
            <person name="Bao Y."/>
            <person name="Liu F."/>
            <person name="Qi X."/>
            <person name="Gang D.R."/>
            <person name="Wen J."/>
            <person name="Li J."/>
        </authorList>
    </citation>
    <scope>NUCLEOTIDE SEQUENCE</scope>
    <source>
        <strain evidence="1">Dzin_1.0</strain>
    </source>
</reference>
<sequence length="114" mass="13442">MASNNSMKEPVFHAKLSRDIIHDGSGSRHVLLRDNQLHHRLHRLSDPEHHAPSPQPIFLRDEAVCWPRMDLEERFHGVSKRAVQICRYPAVSARKSEKIMEVRRDPVLRPLQWW</sequence>
<dbReference type="AlphaFoldDB" id="A0A9D5HI22"/>
<name>A0A9D5HI22_9LILI</name>
<evidence type="ECO:0000313" key="2">
    <source>
        <dbReference type="Proteomes" id="UP001085076"/>
    </source>
</evidence>
<dbReference type="EMBL" id="JAGGNH010000003">
    <property type="protein sequence ID" value="KAJ0977239.1"/>
    <property type="molecule type" value="Genomic_DNA"/>
</dbReference>
<organism evidence="1 2">
    <name type="scientific">Dioscorea zingiberensis</name>
    <dbReference type="NCBI Taxonomy" id="325984"/>
    <lineage>
        <taxon>Eukaryota</taxon>
        <taxon>Viridiplantae</taxon>
        <taxon>Streptophyta</taxon>
        <taxon>Embryophyta</taxon>
        <taxon>Tracheophyta</taxon>
        <taxon>Spermatophyta</taxon>
        <taxon>Magnoliopsida</taxon>
        <taxon>Liliopsida</taxon>
        <taxon>Dioscoreales</taxon>
        <taxon>Dioscoreaceae</taxon>
        <taxon>Dioscorea</taxon>
    </lineage>
</organism>
<gene>
    <name evidence="1" type="ORF">J5N97_012713</name>
</gene>
<protein>
    <submittedName>
        <fullName evidence="1">Uncharacterized protein</fullName>
    </submittedName>
</protein>
<comment type="caution">
    <text evidence="1">The sequence shown here is derived from an EMBL/GenBank/DDBJ whole genome shotgun (WGS) entry which is preliminary data.</text>
</comment>